<reference evidence="2" key="2">
    <citation type="journal article" date="2021" name="PeerJ">
        <title>Extensive microbial diversity within the chicken gut microbiome revealed by metagenomics and culture.</title>
        <authorList>
            <person name="Gilroy R."/>
            <person name="Ravi A."/>
            <person name="Getino M."/>
            <person name="Pursley I."/>
            <person name="Horton D.L."/>
            <person name="Alikhan N.F."/>
            <person name="Baker D."/>
            <person name="Gharbi K."/>
            <person name="Hall N."/>
            <person name="Watson M."/>
            <person name="Adriaenssens E.M."/>
            <person name="Foster-Nyarko E."/>
            <person name="Jarju S."/>
            <person name="Secka A."/>
            <person name="Antonio M."/>
            <person name="Oren A."/>
            <person name="Chaudhuri R.R."/>
            <person name="La Ragione R."/>
            <person name="Hildebrand F."/>
            <person name="Pallen M.J."/>
        </authorList>
    </citation>
    <scope>NUCLEOTIDE SEQUENCE</scope>
    <source>
        <strain evidence="2">USAMLcec3-3695</strain>
    </source>
</reference>
<proteinExistence type="predicted"/>
<dbReference type="InterPro" id="IPR025682">
    <property type="entry name" value="CpXC_dom"/>
</dbReference>
<sequence length="224" mass="25593">MSINSKQSVKCPQCGQMSDITVWNSITVSDSPDLKNDLLSGKVNMFHCPSCGHTALMPTPMLYHDESKRLMISFSPTNDAVLKQQLFDNVKSSSRESGELERLIGYNLRFVTDYNELLEKLLIFDNGFNDKAIEVIKLMVLSQDVDKSEQRICRFGKCENGAIEFMIHDFIENKIYTSTVPEETYDKIYDSLIESGMKPYSFDWEMVDAAYATRLLNGFNNNMN</sequence>
<comment type="caution">
    <text evidence="2">The sequence shown here is derived from an EMBL/GenBank/DDBJ whole genome shotgun (WGS) entry which is preliminary data.</text>
</comment>
<reference evidence="2" key="1">
    <citation type="submission" date="2020-10" db="EMBL/GenBank/DDBJ databases">
        <authorList>
            <person name="Gilroy R."/>
        </authorList>
    </citation>
    <scope>NUCLEOTIDE SEQUENCE</scope>
    <source>
        <strain evidence="2">USAMLcec3-3695</strain>
    </source>
</reference>
<feature type="domain" description="CpXC" evidence="1">
    <location>
        <begin position="9"/>
        <end position="137"/>
    </location>
</feature>
<evidence type="ECO:0000259" key="1">
    <source>
        <dbReference type="Pfam" id="PF14353"/>
    </source>
</evidence>
<dbReference type="Proteomes" id="UP000824109">
    <property type="component" value="Unassembled WGS sequence"/>
</dbReference>
<accession>A0A9D1MDR3</accession>
<gene>
    <name evidence="2" type="ORF">IAA61_10845</name>
</gene>
<organism evidence="2 3">
    <name type="scientific">Candidatus Ornithomonoglobus merdipullorum</name>
    <dbReference type="NCBI Taxonomy" id="2840895"/>
    <lineage>
        <taxon>Bacteria</taxon>
        <taxon>Bacillati</taxon>
        <taxon>Bacillota</taxon>
        <taxon>Clostridia</taxon>
        <taxon>Candidatus Ornithomonoglobus</taxon>
    </lineage>
</organism>
<evidence type="ECO:0000313" key="2">
    <source>
        <dbReference type="EMBL" id="HIU58289.1"/>
    </source>
</evidence>
<name>A0A9D1MDR3_9FIRM</name>
<dbReference type="Pfam" id="PF14353">
    <property type="entry name" value="CpXC"/>
    <property type="match status" value="1"/>
</dbReference>
<dbReference type="EMBL" id="DVNB01000109">
    <property type="protein sequence ID" value="HIU58289.1"/>
    <property type="molecule type" value="Genomic_DNA"/>
</dbReference>
<dbReference type="AlphaFoldDB" id="A0A9D1MDR3"/>
<protein>
    <submittedName>
        <fullName evidence="2">CpXC domain-containing protein</fullName>
    </submittedName>
</protein>
<evidence type="ECO:0000313" key="3">
    <source>
        <dbReference type="Proteomes" id="UP000824109"/>
    </source>
</evidence>